<dbReference type="PROSITE" id="PS50041">
    <property type="entry name" value="C_TYPE_LECTIN_2"/>
    <property type="match status" value="1"/>
</dbReference>
<comment type="caution">
    <text evidence="3">The sequence shown here is derived from an EMBL/GenBank/DDBJ whole genome shotgun (WGS) entry which is preliminary data.</text>
</comment>
<dbReference type="SUPFAM" id="SSF56436">
    <property type="entry name" value="C-type lectin-like"/>
    <property type="match status" value="1"/>
</dbReference>
<protein>
    <recommendedName>
        <fullName evidence="2">C-type lectin domain-containing protein</fullName>
    </recommendedName>
</protein>
<keyword evidence="1" id="KW-1133">Transmembrane helix</keyword>
<evidence type="ECO:0000256" key="1">
    <source>
        <dbReference type="SAM" id="Phobius"/>
    </source>
</evidence>
<dbReference type="InterPro" id="IPR001304">
    <property type="entry name" value="C-type_lectin-like"/>
</dbReference>
<dbReference type="InterPro" id="IPR016187">
    <property type="entry name" value="CTDL_fold"/>
</dbReference>
<feature type="domain" description="C-type lectin" evidence="2">
    <location>
        <begin position="134"/>
        <end position="213"/>
    </location>
</feature>
<accession>A0A4U5PJJ7</accession>
<dbReference type="InterPro" id="IPR016186">
    <property type="entry name" value="C-type_lectin-like/link_sf"/>
</dbReference>
<gene>
    <name evidence="3" type="ORF">L596_010609</name>
</gene>
<proteinExistence type="predicted"/>
<name>A0A4U5PJJ7_STECR</name>
<dbReference type="Proteomes" id="UP000298663">
    <property type="component" value="Unassembled WGS sequence"/>
</dbReference>
<dbReference type="AlphaFoldDB" id="A0A4U5PJJ7"/>
<dbReference type="EMBL" id="AZBU02000002">
    <property type="protein sequence ID" value="TKR96611.1"/>
    <property type="molecule type" value="Genomic_DNA"/>
</dbReference>
<keyword evidence="1" id="KW-0472">Membrane</keyword>
<keyword evidence="1" id="KW-0812">Transmembrane</keyword>
<keyword evidence="4" id="KW-1185">Reference proteome</keyword>
<evidence type="ECO:0000313" key="4">
    <source>
        <dbReference type="Proteomes" id="UP000298663"/>
    </source>
</evidence>
<sequence length="213" mass="24692">MCLRFKTVFDLIAQFNHLRVQNREEHLYKVPRDLLRQELPNSGQNVAENELLRMRQSLRDLGLKKLVKCFCIILGLTKLRASHVIFFVFLALSLILSITVLCVTFPSTSKPLIPKPFPRIRSKMCSDGWLYFSVTQACYRPSNDPLTWRKAETVYSKMGAHLTSRASKIEQDFLSVLDNGWTEQRSSFWIGGYGPFEYDAHGHLKWSDGTWRC</sequence>
<evidence type="ECO:0000313" key="3">
    <source>
        <dbReference type="EMBL" id="TKR96611.1"/>
    </source>
</evidence>
<reference evidence="3 4" key="1">
    <citation type="journal article" date="2015" name="Genome Biol.">
        <title>Comparative genomics of Steinernema reveals deeply conserved gene regulatory networks.</title>
        <authorList>
            <person name="Dillman A.R."/>
            <person name="Macchietto M."/>
            <person name="Porter C.F."/>
            <person name="Rogers A."/>
            <person name="Williams B."/>
            <person name="Antoshechkin I."/>
            <person name="Lee M.M."/>
            <person name="Goodwin Z."/>
            <person name="Lu X."/>
            <person name="Lewis E.E."/>
            <person name="Goodrich-Blair H."/>
            <person name="Stock S.P."/>
            <person name="Adams B.J."/>
            <person name="Sternberg P.W."/>
            <person name="Mortazavi A."/>
        </authorList>
    </citation>
    <scope>NUCLEOTIDE SEQUENCE [LARGE SCALE GENOMIC DNA]</scope>
    <source>
        <strain evidence="3 4">ALL</strain>
    </source>
</reference>
<dbReference type="Gene3D" id="3.10.100.10">
    <property type="entry name" value="Mannose-Binding Protein A, subunit A"/>
    <property type="match status" value="1"/>
</dbReference>
<organism evidence="3 4">
    <name type="scientific">Steinernema carpocapsae</name>
    <name type="common">Entomopathogenic nematode</name>
    <dbReference type="NCBI Taxonomy" id="34508"/>
    <lineage>
        <taxon>Eukaryota</taxon>
        <taxon>Metazoa</taxon>
        <taxon>Ecdysozoa</taxon>
        <taxon>Nematoda</taxon>
        <taxon>Chromadorea</taxon>
        <taxon>Rhabditida</taxon>
        <taxon>Tylenchina</taxon>
        <taxon>Panagrolaimomorpha</taxon>
        <taxon>Strongyloidoidea</taxon>
        <taxon>Steinernematidae</taxon>
        <taxon>Steinernema</taxon>
    </lineage>
</organism>
<feature type="transmembrane region" description="Helical" evidence="1">
    <location>
        <begin position="85"/>
        <end position="105"/>
    </location>
</feature>
<reference evidence="3 4" key="2">
    <citation type="journal article" date="2019" name="G3 (Bethesda)">
        <title>Hybrid Assembly of the Genome of the Entomopathogenic Nematode Steinernema carpocapsae Identifies the X-Chromosome.</title>
        <authorList>
            <person name="Serra L."/>
            <person name="Macchietto M."/>
            <person name="Macias-Munoz A."/>
            <person name="McGill C.J."/>
            <person name="Rodriguez I.M."/>
            <person name="Rodriguez B."/>
            <person name="Murad R."/>
            <person name="Mortazavi A."/>
        </authorList>
    </citation>
    <scope>NUCLEOTIDE SEQUENCE [LARGE SCALE GENOMIC DNA]</scope>
    <source>
        <strain evidence="3 4">ALL</strain>
    </source>
</reference>
<evidence type="ECO:0000259" key="2">
    <source>
        <dbReference type="PROSITE" id="PS50041"/>
    </source>
</evidence>
<dbReference type="Pfam" id="PF00059">
    <property type="entry name" value="Lectin_C"/>
    <property type="match status" value="1"/>
</dbReference>